<dbReference type="Gene3D" id="2.40.37.10">
    <property type="entry name" value="Lyase, Ornithine Decarboxylase, Chain A, domain 1"/>
    <property type="match status" value="1"/>
</dbReference>
<dbReference type="HAMAP" id="MF_01201">
    <property type="entry name" value="Ala_racemase"/>
    <property type="match status" value="1"/>
</dbReference>
<evidence type="ECO:0000256" key="4">
    <source>
        <dbReference type="HAMAP-Rule" id="MF_01201"/>
    </source>
</evidence>
<comment type="catalytic activity">
    <reaction evidence="4">
        <text>L-alanine = D-alanine</text>
        <dbReference type="Rhea" id="RHEA:20249"/>
        <dbReference type="ChEBI" id="CHEBI:57416"/>
        <dbReference type="ChEBI" id="CHEBI:57972"/>
        <dbReference type="EC" id="5.1.1.1"/>
    </reaction>
</comment>
<proteinExistence type="inferred from homology"/>
<comment type="cofactor">
    <cofactor evidence="1 4">
        <name>pyridoxal 5'-phosphate</name>
        <dbReference type="ChEBI" id="CHEBI:597326"/>
    </cofactor>
</comment>
<evidence type="ECO:0000256" key="3">
    <source>
        <dbReference type="ARBA" id="ARBA00023235"/>
    </source>
</evidence>
<dbReference type="InterPro" id="IPR020622">
    <property type="entry name" value="Ala_racemase_pyridoxalP-BS"/>
</dbReference>
<reference evidence="6" key="1">
    <citation type="submission" date="2023-06" db="EMBL/GenBank/DDBJ databases">
        <title>Cytophagales bacterium Strain LB-30, isolated from soil.</title>
        <authorList>
            <person name="Liu B."/>
        </authorList>
    </citation>
    <scope>NUCLEOTIDE SEQUENCE</scope>
    <source>
        <strain evidence="6">LB-30</strain>
    </source>
</reference>
<dbReference type="SMART" id="SM01005">
    <property type="entry name" value="Ala_racemase_C"/>
    <property type="match status" value="1"/>
</dbReference>
<dbReference type="InterPro" id="IPR000821">
    <property type="entry name" value="Ala_racemase"/>
</dbReference>
<keyword evidence="2 4" id="KW-0663">Pyridoxal phosphate</keyword>
<dbReference type="Pfam" id="PF00842">
    <property type="entry name" value="Ala_racemase_C"/>
    <property type="match status" value="1"/>
</dbReference>
<evidence type="ECO:0000256" key="1">
    <source>
        <dbReference type="ARBA" id="ARBA00001933"/>
    </source>
</evidence>
<dbReference type="PANTHER" id="PTHR30511">
    <property type="entry name" value="ALANINE RACEMASE"/>
    <property type="match status" value="1"/>
</dbReference>
<feature type="binding site" evidence="4">
    <location>
        <position position="323"/>
    </location>
    <ligand>
        <name>substrate</name>
    </ligand>
</feature>
<feature type="active site" description="Proton acceptor; specific for L-alanine" evidence="4">
    <location>
        <position position="275"/>
    </location>
</feature>
<evidence type="ECO:0000313" key="6">
    <source>
        <dbReference type="EMBL" id="MDN4166087.1"/>
    </source>
</evidence>
<gene>
    <name evidence="6" type="primary">alr</name>
    <name evidence="6" type="ORF">QWY31_11275</name>
</gene>
<dbReference type="SUPFAM" id="SSF51419">
    <property type="entry name" value="PLP-binding barrel"/>
    <property type="match status" value="1"/>
</dbReference>
<dbReference type="CDD" id="cd00430">
    <property type="entry name" value="PLPDE_III_AR"/>
    <property type="match status" value="1"/>
</dbReference>
<keyword evidence="3 4" id="KW-0413">Isomerase</keyword>
<comment type="pathway">
    <text evidence="4">Amino-acid biosynthesis; D-alanine biosynthesis; D-alanine from L-alanine: step 1/1.</text>
</comment>
<dbReference type="Proteomes" id="UP001168552">
    <property type="component" value="Unassembled WGS sequence"/>
</dbReference>
<evidence type="ECO:0000259" key="5">
    <source>
        <dbReference type="SMART" id="SM01005"/>
    </source>
</evidence>
<dbReference type="SUPFAM" id="SSF50621">
    <property type="entry name" value="Alanine racemase C-terminal domain-like"/>
    <property type="match status" value="1"/>
</dbReference>
<evidence type="ECO:0000313" key="7">
    <source>
        <dbReference type="Proteomes" id="UP001168552"/>
    </source>
</evidence>
<name>A0ABT8F6I9_9BACT</name>
<dbReference type="EC" id="5.1.1.1" evidence="4"/>
<dbReference type="EMBL" id="JAUHJS010000005">
    <property type="protein sequence ID" value="MDN4166087.1"/>
    <property type="molecule type" value="Genomic_DNA"/>
</dbReference>
<dbReference type="InterPro" id="IPR011079">
    <property type="entry name" value="Ala_racemase_C"/>
</dbReference>
<organism evidence="6 7">
    <name type="scientific">Shiella aurantiaca</name>
    <dbReference type="NCBI Taxonomy" id="3058365"/>
    <lineage>
        <taxon>Bacteria</taxon>
        <taxon>Pseudomonadati</taxon>
        <taxon>Bacteroidota</taxon>
        <taxon>Cytophagia</taxon>
        <taxon>Cytophagales</taxon>
        <taxon>Shiellaceae</taxon>
        <taxon>Shiella</taxon>
    </lineage>
</organism>
<dbReference type="InterPro" id="IPR009006">
    <property type="entry name" value="Ala_racemase/Decarboxylase_C"/>
</dbReference>
<dbReference type="Gene3D" id="3.20.20.10">
    <property type="entry name" value="Alanine racemase"/>
    <property type="match status" value="1"/>
</dbReference>
<dbReference type="NCBIfam" id="TIGR00492">
    <property type="entry name" value="alr"/>
    <property type="match status" value="1"/>
</dbReference>
<feature type="modified residue" description="N6-(pyridoxal phosphate)lysine" evidence="4">
    <location>
        <position position="36"/>
    </location>
</feature>
<feature type="domain" description="Alanine racemase C-terminal" evidence="5">
    <location>
        <begin position="254"/>
        <end position="382"/>
    </location>
</feature>
<dbReference type="RefSeq" id="WP_320004621.1">
    <property type="nucleotide sequence ID" value="NZ_JAUHJS010000005.1"/>
</dbReference>
<dbReference type="PRINTS" id="PR00992">
    <property type="entry name" value="ALARACEMASE"/>
</dbReference>
<dbReference type="InterPro" id="IPR001608">
    <property type="entry name" value="Ala_racemase_N"/>
</dbReference>
<comment type="caution">
    <text evidence="6">The sequence shown here is derived from an EMBL/GenBank/DDBJ whole genome shotgun (WGS) entry which is preliminary data.</text>
</comment>
<feature type="active site" description="Proton acceptor; specific for D-alanine" evidence="4">
    <location>
        <position position="36"/>
    </location>
</feature>
<dbReference type="GO" id="GO:0008784">
    <property type="term" value="F:alanine racemase activity"/>
    <property type="evidence" value="ECO:0007669"/>
    <property type="project" value="UniProtKB-EC"/>
</dbReference>
<evidence type="ECO:0000256" key="2">
    <source>
        <dbReference type="ARBA" id="ARBA00022898"/>
    </source>
</evidence>
<dbReference type="PROSITE" id="PS00395">
    <property type="entry name" value="ALANINE_RACEMASE"/>
    <property type="match status" value="1"/>
</dbReference>
<keyword evidence="7" id="KW-1185">Reference proteome</keyword>
<dbReference type="InterPro" id="IPR029066">
    <property type="entry name" value="PLP-binding_barrel"/>
</dbReference>
<protein>
    <recommendedName>
        <fullName evidence="4">Alanine racemase</fullName>
        <ecNumber evidence="4">5.1.1.1</ecNumber>
    </recommendedName>
</protein>
<dbReference type="Pfam" id="PF01168">
    <property type="entry name" value="Ala_racemase_N"/>
    <property type="match status" value="1"/>
</dbReference>
<feature type="binding site" evidence="4">
    <location>
        <position position="135"/>
    </location>
    <ligand>
        <name>substrate</name>
    </ligand>
</feature>
<dbReference type="PANTHER" id="PTHR30511:SF0">
    <property type="entry name" value="ALANINE RACEMASE, CATABOLIC-RELATED"/>
    <property type="match status" value="1"/>
</dbReference>
<accession>A0ABT8F6I9</accession>
<comment type="function">
    <text evidence="4">Catalyzes the interconversion of L-alanine and D-alanine. May also act on other amino acids.</text>
</comment>
<sequence length="383" mass="43212">MFSTSSIELSRQALRKNLQFIRSLLAPSTRLCSVVKGNAYGHGLPEFVSMAMREGQEYFAVFSAEEAFTIRQALGISPRVYIMGMIEEPAFDWVLDQAIEVAVFDWHRLERLCAHAQEKSQRARIHIELETGMNRTGFAAKEWPRLAEYLNQHAESLEIIGISTHLAGAESLSNDFRVRQQLQVYQEGLSLFEKQGIRPHLRHAACSAALLNYPESQFDMVRIGILQYGFWPSQETYVRFSGERGATFNPLKRIIQWKSKVMSLKLVKRGEFIGYGTSFMAHKAMRLAVIPVGYSYGYTRSLSNIGKVLIHGKERPVIGTVNMNALTVDVSDLADLQEGEEVVLIGKQGKQTISVASFGELSAQMNYELLSRLPMNIPRSIVR</sequence>
<comment type="similarity">
    <text evidence="4">Belongs to the alanine racemase family.</text>
</comment>